<organism evidence="1 2">
    <name type="scientific">Durusdinium trenchii</name>
    <dbReference type="NCBI Taxonomy" id="1381693"/>
    <lineage>
        <taxon>Eukaryota</taxon>
        <taxon>Sar</taxon>
        <taxon>Alveolata</taxon>
        <taxon>Dinophyceae</taxon>
        <taxon>Suessiales</taxon>
        <taxon>Symbiodiniaceae</taxon>
        <taxon>Durusdinium</taxon>
    </lineage>
</organism>
<keyword evidence="2" id="KW-1185">Reference proteome</keyword>
<dbReference type="SUPFAM" id="SSF53335">
    <property type="entry name" value="S-adenosyl-L-methionine-dependent methyltransferases"/>
    <property type="match status" value="1"/>
</dbReference>
<sequence length="246" mass="28210">MSPRLKEKRPCLHRAVKKKPAKAMDLRRPKDTKRMSSGCLTKLHETYKGLEDIHLPLFKEVQKIAKAKCVLYPGSHWHLQASLVFPNVTYIDYNKAVAPFFQDAAVQNWISENKNYGGSAKMQFYHTDFDHLKLSGGYDLLISMSAGIVSKPCARFLRIGGHFLVSDAHFDARTVALDKRFSLVGVYDMTREKLVTSKDQLNLCFMTTTGQKISAEQVEISKKKPKGSRGFKLKREDWFYLFRRIS</sequence>
<dbReference type="InterPro" id="IPR029063">
    <property type="entry name" value="SAM-dependent_MTases_sf"/>
</dbReference>
<dbReference type="Proteomes" id="UP001642484">
    <property type="component" value="Unassembled WGS sequence"/>
</dbReference>
<comment type="caution">
    <text evidence="1">The sequence shown here is derived from an EMBL/GenBank/DDBJ whole genome shotgun (WGS) entry which is preliminary data.</text>
</comment>
<dbReference type="EMBL" id="CAXAMN010021584">
    <property type="protein sequence ID" value="CAK9061108.1"/>
    <property type="molecule type" value="Genomic_DNA"/>
</dbReference>
<accession>A0ABP0NBE5</accession>
<evidence type="ECO:0000313" key="1">
    <source>
        <dbReference type="EMBL" id="CAK9061108.1"/>
    </source>
</evidence>
<reference evidence="1 2" key="1">
    <citation type="submission" date="2024-02" db="EMBL/GenBank/DDBJ databases">
        <authorList>
            <person name="Chen Y."/>
            <person name="Shah S."/>
            <person name="Dougan E. K."/>
            <person name="Thang M."/>
            <person name="Chan C."/>
        </authorList>
    </citation>
    <scope>NUCLEOTIDE SEQUENCE [LARGE SCALE GENOMIC DNA]</scope>
</reference>
<evidence type="ECO:0000313" key="2">
    <source>
        <dbReference type="Proteomes" id="UP001642484"/>
    </source>
</evidence>
<protein>
    <submittedName>
        <fullName evidence="1">Uncharacterized protein</fullName>
    </submittedName>
</protein>
<proteinExistence type="predicted"/>
<gene>
    <name evidence="1" type="ORF">CCMP2556_LOCUS30054</name>
</gene>
<name>A0ABP0NBE5_9DINO</name>